<keyword evidence="1" id="KW-0802">TPR repeat</keyword>
<dbReference type="Gene3D" id="1.25.40.10">
    <property type="entry name" value="Tetratricopeptide repeat domain"/>
    <property type="match status" value="1"/>
</dbReference>
<comment type="caution">
    <text evidence="3">The sequence shown here is derived from an EMBL/GenBank/DDBJ whole genome shotgun (WGS) entry which is preliminary data.</text>
</comment>
<proteinExistence type="predicted"/>
<evidence type="ECO:0000256" key="2">
    <source>
        <dbReference type="SAM" id="SignalP"/>
    </source>
</evidence>
<dbReference type="EMBL" id="JMQM01000002">
    <property type="protein sequence ID" value="KFB08655.1"/>
    <property type="molecule type" value="Genomic_DNA"/>
</dbReference>
<gene>
    <name evidence="3" type="ORF">EL18_02908</name>
</gene>
<dbReference type="InterPro" id="IPR011990">
    <property type="entry name" value="TPR-like_helical_dom_sf"/>
</dbReference>
<dbReference type="RefSeq" id="WP_036485669.1">
    <property type="nucleotide sequence ID" value="NZ_JMQM01000002.1"/>
</dbReference>
<dbReference type="PATRIC" id="fig|472175.3.peg.2902"/>
<keyword evidence="4" id="KW-1185">Reference proteome</keyword>
<evidence type="ECO:0000313" key="3">
    <source>
        <dbReference type="EMBL" id="KFB08655.1"/>
    </source>
</evidence>
<evidence type="ECO:0000313" key="4">
    <source>
        <dbReference type="Proteomes" id="UP000053675"/>
    </source>
</evidence>
<feature type="repeat" description="TPR" evidence="1">
    <location>
        <begin position="108"/>
        <end position="141"/>
    </location>
</feature>
<name>A0A084U6R9_9HYPH</name>
<dbReference type="SUPFAM" id="SSF48452">
    <property type="entry name" value="TPR-like"/>
    <property type="match status" value="1"/>
</dbReference>
<dbReference type="AlphaFoldDB" id="A0A084U6R9"/>
<feature type="chain" id="PRO_5001782984" evidence="2">
    <location>
        <begin position="24"/>
        <end position="194"/>
    </location>
</feature>
<feature type="signal peptide" evidence="2">
    <location>
        <begin position="1"/>
        <end position="23"/>
    </location>
</feature>
<accession>A0A084U6R9</accession>
<reference evidence="3 4" key="1">
    <citation type="submission" date="2014-05" db="EMBL/GenBank/DDBJ databases">
        <title>Draft Genome Sequence of Nitratireductor basaltis Strain UMTGB225, A Marine Bacterium Isolated from Green Barrel Tunicate.</title>
        <authorList>
            <person name="Gan H.Y."/>
        </authorList>
    </citation>
    <scope>NUCLEOTIDE SEQUENCE [LARGE SCALE GENOMIC DNA]</scope>
    <source>
        <strain evidence="3 4">UMTGB225</strain>
    </source>
</reference>
<protein>
    <submittedName>
        <fullName evidence="3">TPR repeat</fullName>
    </submittedName>
</protein>
<dbReference type="STRING" id="472175.EL18_02908"/>
<dbReference type="OrthoDB" id="9815010at2"/>
<sequence length="194" mass="21696">MFFLRAIFAAFLLVVVPAPIAHAQGTGETEASLSPAERLEALYARLRAERNEAAARRVAEQIRDAWASQGGETAELLIDWAQSAAREDKFHVALDLIDQVTLLYPGYANGFNARATIHLMRGEMGQAMADFYRVLSMEPRHFEAMAGVAGILRSQGLEEQALGIYRRMLEVYPMQRNAQRALIDITDDQTDERL</sequence>
<evidence type="ECO:0000256" key="1">
    <source>
        <dbReference type="PROSITE-ProRule" id="PRU00339"/>
    </source>
</evidence>
<dbReference type="PROSITE" id="PS50005">
    <property type="entry name" value="TPR"/>
    <property type="match status" value="1"/>
</dbReference>
<organism evidence="3 4">
    <name type="scientific">Nitratireductor basaltis</name>
    <dbReference type="NCBI Taxonomy" id="472175"/>
    <lineage>
        <taxon>Bacteria</taxon>
        <taxon>Pseudomonadati</taxon>
        <taxon>Pseudomonadota</taxon>
        <taxon>Alphaproteobacteria</taxon>
        <taxon>Hyphomicrobiales</taxon>
        <taxon>Phyllobacteriaceae</taxon>
        <taxon>Nitratireductor</taxon>
    </lineage>
</organism>
<dbReference type="eggNOG" id="COG0457">
    <property type="taxonomic scope" value="Bacteria"/>
</dbReference>
<dbReference type="InterPro" id="IPR019734">
    <property type="entry name" value="TPR_rpt"/>
</dbReference>
<keyword evidence="2" id="KW-0732">Signal</keyword>
<dbReference type="Proteomes" id="UP000053675">
    <property type="component" value="Unassembled WGS sequence"/>
</dbReference>